<dbReference type="Proteomes" id="UP000293089">
    <property type="component" value="Unassembled WGS sequence"/>
</dbReference>
<dbReference type="EMBL" id="SHME01000002">
    <property type="protein sequence ID" value="TAA20553.1"/>
    <property type="molecule type" value="Genomic_DNA"/>
</dbReference>
<comment type="caution">
    <text evidence="2">The sequence shown here is derived from an EMBL/GenBank/DDBJ whole genome shotgun (WGS) entry which is preliminary data.</text>
</comment>
<protein>
    <submittedName>
        <fullName evidence="2">Uncharacterized protein</fullName>
    </submittedName>
</protein>
<evidence type="ECO:0000313" key="2">
    <source>
        <dbReference type="EMBL" id="TAA20553.1"/>
    </source>
</evidence>
<proteinExistence type="predicted"/>
<sequence>MSEACLALALIGAIASVAFGLVLLATRVIDEVDRRRRAAWRAEQMQRDAPHGLPKLSPGQLRAGDRTAFRG</sequence>
<dbReference type="RefSeq" id="WP_130532552.1">
    <property type="nucleotide sequence ID" value="NZ_SHME01000002.1"/>
</dbReference>
<name>A0ABY1WF48_9GAMM</name>
<accession>A0ABY1WF48</accession>
<evidence type="ECO:0000313" key="3">
    <source>
        <dbReference type="Proteomes" id="UP000293089"/>
    </source>
</evidence>
<keyword evidence="3" id="KW-1185">Reference proteome</keyword>
<evidence type="ECO:0000256" key="1">
    <source>
        <dbReference type="SAM" id="MobiDB-lite"/>
    </source>
</evidence>
<reference evidence="2 3" key="1">
    <citation type="submission" date="2019-02" db="EMBL/GenBank/DDBJ databases">
        <title>WGS of Pseudoxanthomonas species novum from clinical isolates.</title>
        <authorList>
            <person name="Bernier A.-M."/>
            <person name="Bernard K."/>
            <person name="Vachon A."/>
        </authorList>
    </citation>
    <scope>NUCLEOTIDE SEQUENCE [LARGE SCALE GENOMIC DNA]</scope>
    <source>
        <strain evidence="3">NML 170316</strain>
    </source>
</reference>
<organism evidence="2 3">
    <name type="scientific">Pseudoxanthomonas winnipegensis</name>
    <dbReference type="NCBI Taxonomy" id="2480810"/>
    <lineage>
        <taxon>Bacteria</taxon>
        <taxon>Pseudomonadati</taxon>
        <taxon>Pseudomonadota</taxon>
        <taxon>Gammaproteobacteria</taxon>
        <taxon>Lysobacterales</taxon>
        <taxon>Lysobacteraceae</taxon>
        <taxon>Pseudoxanthomonas</taxon>
    </lineage>
</organism>
<feature type="region of interest" description="Disordered" evidence="1">
    <location>
        <begin position="40"/>
        <end position="71"/>
    </location>
</feature>
<gene>
    <name evidence="2" type="ORF">EA658_06230</name>
</gene>